<organism evidence="1 2">
    <name type="scientific">Mycena pura</name>
    <dbReference type="NCBI Taxonomy" id="153505"/>
    <lineage>
        <taxon>Eukaryota</taxon>
        <taxon>Fungi</taxon>
        <taxon>Dikarya</taxon>
        <taxon>Basidiomycota</taxon>
        <taxon>Agaricomycotina</taxon>
        <taxon>Agaricomycetes</taxon>
        <taxon>Agaricomycetidae</taxon>
        <taxon>Agaricales</taxon>
        <taxon>Marasmiineae</taxon>
        <taxon>Mycenaceae</taxon>
        <taxon>Mycena</taxon>
    </lineage>
</organism>
<dbReference type="Proteomes" id="UP001219525">
    <property type="component" value="Unassembled WGS sequence"/>
</dbReference>
<accession>A0AAD6V7W4</accession>
<gene>
    <name evidence="1" type="ORF">GGX14DRAFT_399601</name>
</gene>
<sequence>MSKWSELSTAAKYWWYEDGEAECHDAVDLSDSLVLLNQGSTMPALNSLVYDILYRPAELADVCMWDQIGMYEKVRRSRKNKKHVPLLDSDGESIDEDVEAHTSDLLFYTKHPQYTTHALRKRKIRHIPCLCGWPIPRRDLDTQADKYAVAMLTLFHPWNCSLDAPLKPANVSWSNALSNLLSNLPLHHLKVIDHMQEQWECKLAADDFSAMRRKRHGEAREANGFLSSEDIEDALANDIDWQLGQGAIGPDYDDVTADTDDTGANFFVETCSASQAASASVHISLADAAGFYKTPLPPAGIAARLPGHALEGDSNDKANAIAAAGVLEKEKAAVLEQRAGISQVYQSGWVYYHNF</sequence>
<evidence type="ECO:0000313" key="1">
    <source>
        <dbReference type="EMBL" id="KAJ7202024.1"/>
    </source>
</evidence>
<dbReference type="AlphaFoldDB" id="A0AAD6V7W4"/>
<evidence type="ECO:0000313" key="2">
    <source>
        <dbReference type="Proteomes" id="UP001219525"/>
    </source>
</evidence>
<name>A0AAD6V7W4_9AGAR</name>
<keyword evidence="2" id="KW-1185">Reference proteome</keyword>
<proteinExistence type="predicted"/>
<dbReference type="EMBL" id="JARJCW010000056">
    <property type="protein sequence ID" value="KAJ7202024.1"/>
    <property type="molecule type" value="Genomic_DNA"/>
</dbReference>
<protein>
    <submittedName>
        <fullName evidence="1">Uncharacterized protein</fullName>
    </submittedName>
</protein>
<comment type="caution">
    <text evidence="1">The sequence shown here is derived from an EMBL/GenBank/DDBJ whole genome shotgun (WGS) entry which is preliminary data.</text>
</comment>
<reference evidence="1" key="1">
    <citation type="submission" date="2023-03" db="EMBL/GenBank/DDBJ databases">
        <title>Massive genome expansion in bonnet fungi (Mycena s.s.) driven by repeated elements and novel gene families across ecological guilds.</title>
        <authorList>
            <consortium name="Lawrence Berkeley National Laboratory"/>
            <person name="Harder C.B."/>
            <person name="Miyauchi S."/>
            <person name="Viragh M."/>
            <person name="Kuo A."/>
            <person name="Thoen E."/>
            <person name="Andreopoulos B."/>
            <person name="Lu D."/>
            <person name="Skrede I."/>
            <person name="Drula E."/>
            <person name="Henrissat B."/>
            <person name="Morin E."/>
            <person name="Kohler A."/>
            <person name="Barry K."/>
            <person name="LaButti K."/>
            <person name="Morin E."/>
            <person name="Salamov A."/>
            <person name="Lipzen A."/>
            <person name="Mereny Z."/>
            <person name="Hegedus B."/>
            <person name="Baldrian P."/>
            <person name="Stursova M."/>
            <person name="Weitz H."/>
            <person name="Taylor A."/>
            <person name="Grigoriev I.V."/>
            <person name="Nagy L.G."/>
            <person name="Martin F."/>
            <person name="Kauserud H."/>
        </authorList>
    </citation>
    <scope>NUCLEOTIDE SEQUENCE</scope>
    <source>
        <strain evidence="1">9144</strain>
    </source>
</reference>